<evidence type="ECO:0000256" key="1">
    <source>
        <dbReference type="ARBA" id="ARBA00022737"/>
    </source>
</evidence>
<organism evidence="5 6">
    <name type="scientific">Neokomagataea anthophila</name>
    <dbReference type="NCBI Taxonomy" id="2826925"/>
    <lineage>
        <taxon>Bacteria</taxon>
        <taxon>Pseudomonadati</taxon>
        <taxon>Pseudomonadota</taxon>
        <taxon>Alphaproteobacteria</taxon>
        <taxon>Acetobacterales</taxon>
        <taxon>Acetobacteraceae</taxon>
        <taxon>Neokomagataea</taxon>
    </lineage>
</organism>
<name>A0ABS5E451_9PROT</name>
<feature type="domain" description="Lumazine-binding" evidence="4">
    <location>
        <begin position="96"/>
        <end position="201"/>
    </location>
</feature>
<dbReference type="Gene3D" id="2.40.30.20">
    <property type="match status" value="2"/>
</dbReference>
<dbReference type="SUPFAM" id="SSF63380">
    <property type="entry name" value="Riboflavin synthase domain-like"/>
    <property type="match status" value="2"/>
</dbReference>
<evidence type="ECO:0000256" key="2">
    <source>
        <dbReference type="NCBIfam" id="TIGR00187"/>
    </source>
</evidence>
<comment type="caution">
    <text evidence="5">The sequence shown here is derived from an EMBL/GenBank/DDBJ whole genome shotgun (WGS) entry which is preliminary data.</text>
</comment>
<dbReference type="PANTHER" id="PTHR21098">
    <property type="entry name" value="RIBOFLAVIN SYNTHASE ALPHA CHAIN"/>
    <property type="match status" value="1"/>
</dbReference>
<feature type="repeat" description="Lumazine-binding" evidence="3">
    <location>
        <begin position="1"/>
        <end position="95"/>
    </location>
</feature>
<dbReference type="InterPro" id="IPR001783">
    <property type="entry name" value="Lumazine-bd"/>
</dbReference>
<evidence type="ECO:0000313" key="6">
    <source>
        <dbReference type="Proteomes" id="UP000677812"/>
    </source>
</evidence>
<dbReference type="PROSITE" id="PS51177">
    <property type="entry name" value="LUMAZINE_BIND"/>
    <property type="match status" value="2"/>
</dbReference>
<dbReference type="Pfam" id="PF00677">
    <property type="entry name" value="Lum_binding"/>
    <property type="match status" value="2"/>
</dbReference>
<reference evidence="5 6" key="1">
    <citation type="submission" date="2021-04" db="EMBL/GenBank/DDBJ databases">
        <title>The complete genome sequence of Neokomagataea sp. TBRC 2177.</title>
        <authorList>
            <person name="Charoenyingcharoen P."/>
            <person name="Yukphan P."/>
        </authorList>
    </citation>
    <scope>NUCLEOTIDE SEQUENCE [LARGE SCALE GENOMIC DNA]</scope>
    <source>
        <strain evidence="5 6">TBRC 2177</strain>
    </source>
</reference>
<dbReference type="GO" id="GO:0004746">
    <property type="term" value="F:riboflavin synthase activity"/>
    <property type="evidence" value="ECO:0007669"/>
    <property type="project" value="UniProtKB-EC"/>
</dbReference>
<keyword evidence="1" id="KW-0677">Repeat</keyword>
<dbReference type="NCBIfam" id="TIGR00187">
    <property type="entry name" value="ribE"/>
    <property type="match status" value="1"/>
</dbReference>
<evidence type="ECO:0000313" key="5">
    <source>
        <dbReference type="EMBL" id="MBR0558680.1"/>
    </source>
</evidence>
<sequence length="213" mass="22803">MFSGIIERLGTVRAVSLRDSAMDLTVETHITDLELGESIAVNGVCLTVQSFDHAGIASFHLSGETLSRTPLGALTVGARVNLERAVAASTRLSGHIVQGHVDGVATLTSHSHAGDSHVLRVFVPQDLRRYVVEKGSITFDGISLTVNALYDGITHNEQSGFEIGLTIIPHTWEHTNLSSLSPNAKMNVEVDVLAKYVENLVRFSPHSAGGTQP</sequence>
<dbReference type="RefSeq" id="WP_211680145.1">
    <property type="nucleotide sequence ID" value="NZ_JAGRQH010000001.1"/>
</dbReference>
<dbReference type="NCBIfam" id="NF006767">
    <property type="entry name" value="PRK09289.1"/>
    <property type="match status" value="1"/>
</dbReference>
<dbReference type="EC" id="2.5.1.9" evidence="2"/>
<dbReference type="PANTHER" id="PTHR21098:SF0">
    <property type="entry name" value="RIBOFLAVIN SYNTHASE"/>
    <property type="match status" value="1"/>
</dbReference>
<protein>
    <recommendedName>
        <fullName evidence="2">Riboflavin synthase</fullName>
        <ecNumber evidence="2">2.5.1.9</ecNumber>
    </recommendedName>
</protein>
<dbReference type="InterPro" id="IPR023366">
    <property type="entry name" value="ATP_synth_asu-like_sf"/>
</dbReference>
<accession>A0ABS5E451</accession>
<dbReference type="EMBL" id="JAGRQH010000001">
    <property type="protein sequence ID" value="MBR0558680.1"/>
    <property type="molecule type" value="Genomic_DNA"/>
</dbReference>
<dbReference type="Proteomes" id="UP000677812">
    <property type="component" value="Unassembled WGS sequence"/>
</dbReference>
<feature type="domain" description="Lumazine-binding" evidence="4">
    <location>
        <begin position="1"/>
        <end position="95"/>
    </location>
</feature>
<dbReference type="PIRSF" id="PIRSF000498">
    <property type="entry name" value="Riboflavin_syn_A"/>
    <property type="match status" value="1"/>
</dbReference>
<keyword evidence="6" id="KW-1185">Reference proteome</keyword>
<gene>
    <name evidence="5" type="ORF">KB213_01210</name>
</gene>
<evidence type="ECO:0000259" key="4">
    <source>
        <dbReference type="PROSITE" id="PS51177"/>
    </source>
</evidence>
<proteinExistence type="predicted"/>
<evidence type="ECO:0000256" key="3">
    <source>
        <dbReference type="PROSITE-ProRule" id="PRU00524"/>
    </source>
</evidence>
<dbReference type="InterPro" id="IPR026017">
    <property type="entry name" value="Lumazine-bd_dom"/>
</dbReference>
<dbReference type="InterPro" id="IPR017938">
    <property type="entry name" value="Riboflavin_synthase-like_b-brl"/>
</dbReference>
<keyword evidence="5" id="KW-0808">Transferase</keyword>
<feature type="repeat" description="Lumazine-binding" evidence="3">
    <location>
        <begin position="96"/>
        <end position="201"/>
    </location>
</feature>
<dbReference type="CDD" id="cd00402">
    <property type="entry name" value="Riboflavin_synthase_like"/>
    <property type="match status" value="1"/>
</dbReference>